<feature type="region of interest" description="Disordered" evidence="1">
    <location>
        <begin position="35"/>
        <end position="72"/>
    </location>
</feature>
<dbReference type="EMBL" id="ML976993">
    <property type="protein sequence ID" value="KAF1956003.1"/>
    <property type="molecule type" value="Genomic_DNA"/>
</dbReference>
<protein>
    <submittedName>
        <fullName evidence="2">Uncharacterized protein</fullName>
    </submittedName>
</protein>
<gene>
    <name evidence="2" type="ORF">CC80DRAFT_492907</name>
</gene>
<dbReference type="Proteomes" id="UP000800035">
    <property type="component" value="Unassembled WGS sequence"/>
</dbReference>
<accession>A0A6A5TSS7</accession>
<dbReference type="AlphaFoldDB" id="A0A6A5TSS7"/>
<evidence type="ECO:0000313" key="3">
    <source>
        <dbReference type="Proteomes" id="UP000800035"/>
    </source>
</evidence>
<feature type="compositionally biased region" description="Polar residues" evidence="1">
    <location>
        <begin position="37"/>
        <end position="52"/>
    </location>
</feature>
<sequence length="72" mass="8232">MERAPYQLSEFTIATREAQEEIARTLHPSPIPIPLRYNTTFPSPSSSHNILPQSPIPKRQPNNLTTAPLRRR</sequence>
<organism evidence="2 3">
    <name type="scientific">Byssothecium circinans</name>
    <dbReference type="NCBI Taxonomy" id="147558"/>
    <lineage>
        <taxon>Eukaryota</taxon>
        <taxon>Fungi</taxon>
        <taxon>Dikarya</taxon>
        <taxon>Ascomycota</taxon>
        <taxon>Pezizomycotina</taxon>
        <taxon>Dothideomycetes</taxon>
        <taxon>Pleosporomycetidae</taxon>
        <taxon>Pleosporales</taxon>
        <taxon>Massarineae</taxon>
        <taxon>Massarinaceae</taxon>
        <taxon>Byssothecium</taxon>
    </lineage>
</organism>
<evidence type="ECO:0000313" key="2">
    <source>
        <dbReference type="EMBL" id="KAF1956003.1"/>
    </source>
</evidence>
<proteinExistence type="predicted"/>
<evidence type="ECO:0000256" key="1">
    <source>
        <dbReference type="SAM" id="MobiDB-lite"/>
    </source>
</evidence>
<keyword evidence="3" id="KW-1185">Reference proteome</keyword>
<reference evidence="2" key="1">
    <citation type="journal article" date="2020" name="Stud. Mycol.">
        <title>101 Dothideomycetes genomes: a test case for predicting lifestyles and emergence of pathogens.</title>
        <authorList>
            <person name="Haridas S."/>
            <person name="Albert R."/>
            <person name="Binder M."/>
            <person name="Bloem J."/>
            <person name="Labutti K."/>
            <person name="Salamov A."/>
            <person name="Andreopoulos B."/>
            <person name="Baker S."/>
            <person name="Barry K."/>
            <person name="Bills G."/>
            <person name="Bluhm B."/>
            <person name="Cannon C."/>
            <person name="Castanera R."/>
            <person name="Culley D."/>
            <person name="Daum C."/>
            <person name="Ezra D."/>
            <person name="Gonzalez J."/>
            <person name="Henrissat B."/>
            <person name="Kuo A."/>
            <person name="Liang C."/>
            <person name="Lipzen A."/>
            <person name="Lutzoni F."/>
            <person name="Magnuson J."/>
            <person name="Mondo S."/>
            <person name="Nolan M."/>
            <person name="Ohm R."/>
            <person name="Pangilinan J."/>
            <person name="Park H.-J."/>
            <person name="Ramirez L."/>
            <person name="Alfaro M."/>
            <person name="Sun H."/>
            <person name="Tritt A."/>
            <person name="Yoshinaga Y."/>
            <person name="Zwiers L.-H."/>
            <person name="Turgeon B."/>
            <person name="Goodwin S."/>
            <person name="Spatafora J."/>
            <person name="Crous P."/>
            <person name="Grigoriev I."/>
        </authorList>
    </citation>
    <scope>NUCLEOTIDE SEQUENCE</scope>
    <source>
        <strain evidence="2">CBS 675.92</strain>
    </source>
</reference>
<name>A0A6A5TSS7_9PLEO</name>